<dbReference type="Proteomes" id="UP000310108">
    <property type="component" value="Unassembled WGS sequence"/>
</dbReference>
<protein>
    <submittedName>
        <fullName evidence="1">Uncharacterized protein</fullName>
    </submittedName>
</protein>
<organism evidence="1 2">
    <name type="scientific">Colletotrichum tanaceti</name>
    <dbReference type="NCBI Taxonomy" id="1306861"/>
    <lineage>
        <taxon>Eukaryota</taxon>
        <taxon>Fungi</taxon>
        <taxon>Dikarya</taxon>
        <taxon>Ascomycota</taxon>
        <taxon>Pezizomycotina</taxon>
        <taxon>Sordariomycetes</taxon>
        <taxon>Hypocreomycetidae</taxon>
        <taxon>Glomerellales</taxon>
        <taxon>Glomerellaceae</taxon>
        <taxon>Colletotrichum</taxon>
        <taxon>Colletotrichum destructivum species complex</taxon>
    </lineage>
</organism>
<sequence>MARLIQWASENEGFLVTVVVSRGEATGRAVVAFIFISYFFHDTAWTPLLQAASVTRRVSPLHSSWAWAISHICFCL</sequence>
<proteinExistence type="predicted"/>
<name>A0A4U6X9P4_9PEZI</name>
<dbReference type="EMBL" id="PJEX01000257">
    <property type="protein sequence ID" value="TKW52175.1"/>
    <property type="molecule type" value="Genomic_DNA"/>
</dbReference>
<evidence type="ECO:0000313" key="1">
    <source>
        <dbReference type="EMBL" id="TKW52175.1"/>
    </source>
</evidence>
<keyword evidence="2" id="KW-1185">Reference proteome</keyword>
<gene>
    <name evidence="1" type="ORF">CTA1_10529</name>
</gene>
<accession>A0A4U6X9P4</accession>
<evidence type="ECO:0000313" key="2">
    <source>
        <dbReference type="Proteomes" id="UP000310108"/>
    </source>
</evidence>
<dbReference type="AlphaFoldDB" id="A0A4U6X9P4"/>
<reference evidence="1 2" key="1">
    <citation type="journal article" date="2019" name="PLoS ONE">
        <title>Comparative genome analysis indicates high evolutionary potential of pathogenicity genes in Colletotrichum tanaceti.</title>
        <authorList>
            <person name="Lelwala R.V."/>
            <person name="Korhonen P.K."/>
            <person name="Young N.D."/>
            <person name="Scott J.B."/>
            <person name="Ades P.A."/>
            <person name="Gasser R.B."/>
            <person name="Taylor P.W.J."/>
        </authorList>
    </citation>
    <scope>NUCLEOTIDE SEQUENCE [LARGE SCALE GENOMIC DNA]</scope>
    <source>
        <strain evidence="1">BRIP57314</strain>
    </source>
</reference>
<comment type="caution">
    <text evidence="1">The sequence shown here is derived from an EMBL/GenBank/DDBJ whole genome shotgun (WGS) entry which is preliminary data.</text>
</comment>